<organism evidence="1 2">
    <name type="scientific">Euphydryas editha</name>
    <name type="common">Edith's checkerspot</name>
    <dbReference type="NCBI Taxonomy" id="104508"/>
    <lineage>
        <taxon>Eukaryota</taxon>
        <taxon>Metazoa</taxon>
        <taxon>Ecdysozoa</taxon>
        <taxon>Arthropoda</taxon>
        <taxon>Hexapoda</taxon>
        <taxon>Insecta</taxon>
        <taxon>Pterygota</taxon>
        <taxon>Neoptera</taxon>
        <taxon>Endopterygota</taxon>
        <taxon>Lepidoptera</taxon>
        <taxon>Glossata</taxon>
        <taxon>Ditrysia</taxon>
        <taxon>Papilionoidea</taxon>
        <taxon>Nymphalidae</taxon>
        <taxon>Nymphalinae</taxon>
        <taxon>Euphydryas</taxon>
    </lineage>
</organism>
<protein>
    <recommendedName>
        <fullName evidence="3">Endonuclease-reverse transcriptase</fullName>
    </recommendedName>
</protein>
<sequence>MSNSSRKKITIENETIEYVDQYIYLGKQIGFDNNNNELEVERRIRNTWNKFWSYKEIMKSNVPVELKKKIMDSCIIPCLTYACQTWKFTNKIKNKITTCQRGMERSMLKIRRAHKIRHTKIRRVTKAIDALSYAQKLKFRWAGHVARMEDNRWTYETTTWNGPVGKRRVGRQYARWEEDIIKIAGIHWLTVAKDRNEWKSLEEAFTREGSMFSK</sequence>
<dbReference type="EMBL" id="CAKOGL010000025">
    <property type="protein sequence ID" value="CAH2102789.1"/>
    <property type="molecule type" value="Genomic_DNA"/>
</dbReference>
<comment type="caution">
    <text evidence="1">The sequence shown here is derived from an EMBL/GenBank/DDBJ whole genome shotgun (WGS) entry which is preliminary data.</text>
</comment>
<proteinExistence type="predicted"/>
<keyword evidence="2" id="KW-1185">Reference proteome</keyword>
<dbReference type="Proteomes" id="UP001153954">
    <property type="component" value="Unassembled WGS sequence"/>
</dbReference>
<evidence type="ECO:0008006" key="3">
    <source>
        <dbReference type="Google" id="ProtNLM"/>
    </source>
</evidence>
<evidence type="ECO:0000313" key="1">
    <source>
        <dbReference type="EMBL" id="CAH2102789.1"/>
    </source>
</evidence>
<name>A0AAU9UZ11_EUPED</name>
<dbReference type="AlphaFoldDB" id="A0AAU9UZ11"/>
<dbReference type="PANTHER" id="PTHR47027:SF20">
    <property type="entry name" value="REVERSE TRANSCRIPTASE-LIKE PROTEIN WITH RNA-DIRECTED DNA POLYMERASE DOMAIN"/>
    <property type="match status" value="1"/>
</dbReference>
<gene>
    <name evidence="1" type="ORF">EEDITHA_LOCUS17371</name>
</gene>
<accession>A0AAU9UZ11</accession>
<dbReference type="PANTHER" id="PTHR47027">
    <property type="entry name" value="REVERSE TRANSCRIPTASE DOMAIN-CONTAINING PROTEIN"/>
    <property type="match status" value="1"/>
</dbReference>
<evidence type="ECO:0000313" key="2">
    <source>
        <dbReference type="Proteomes" id="UP001153954"/>
    </source>
</evidence>
<reference evidence="1" key="1">
    <citation type="submission" date="2022-03" db="EMBL/GenBank/DDBJ databases">
        <authorList>
            <person name="Tunstrom K."/>
        </authorList>
    </citation>
    <scope>NUCLEOTIDE SEQUENCE</scope>
</reference>